<reference evidence="2 3" key="1">
    <citation type="submission" date="2020-08" db="EMBL/GenBank/DDBJ databases">
        <title>A Genomic Blueprint of the Chicken Gut Microbiome.</title>
        <authorList>
            <person name="Gilroy R."/>
            <person name="Ravi A."/>
            <person name="Getino M."/>
            <person name="Pursley I."/>
            <person name="Horton D.L."/>
            <person name="Alikhan N.-F."/>
            <person name="Baker D."/>
            <person name="Gharbi K."/>
            <person name="Hall N."/>
            <person name="Watson M."/>
            <person name="Adriaenssens E.M."/>
            <person name="Foster-Nyarko E."/>
            <person name="Jarju S."/>
            <person name="Secka A."/>
            <person name="Antonio M."/>
            <person name="Oren A."/>
            <person name="Chaudhuri R."/>
            <person name="La Ragione R.M."/>
            <person name="Hildebrand F."/>
            <person name="Pallen M.J."/>
        </authorList>
    </citation>
    <scope>NUCLEOTIDE SEQUENCE [LARGE SCALE GENOMIC DNA]</scope>
    <source>
        <strain evidence="2 3">Sa3CVN1</strain>
    </source>
</reference>
<dbReference type="Pfam" id="PF07561">
    <property type="entry name" value="DUF1540"/>
    <property type="match status" value="1"/>
</dbReference>
<organism evidence="2 3">
    <name type="scientific">Clostridium cibarium</name>
    <dbReference type="NCBI Taxonomy" id="2762247"/>
    <lineage>
        <taxon>Bacteria</taxon>
        <taxon>Bacillati</taxon>
        <taxon>Bacillota</taxon>
        <taxon>Clostridia</taxon>
        <taxon>Eubacteriales</taxon>
        <taxon>Clostridiaceae</taxon>
        <taxon>Clostridium</taxon>
    </lineage>
</organism>
<dbReference type="RefSeq" id="WP_143315228.1">
    <property type="nucleotide sequence ID" value="NZ_JACSRA010000039.1"/>
</dbReference>
<evidence type="ECO:0000259" key="1">
    <source>
        <dbReference type="Pfam" id="PF07561"/>
    </source>
</evidence>
<gene>
    <name evidence="2" type="ORF">H9661_17805</name>
</gene>
<protein>
    <submittedName>
        <fullName evidence="2">DUF1540 domain-containing protein</fullName>
    </submittedName>
</protein>
<evidence type="ECO:0000313" key="2">
    <source>
        <dbReference type="EMBL" id="MBD7913210.1"/>
    </source>
</evidence>
<dbReference type="EMBL" id="JACSRA010000039">
    <property type="protein sequence ID" value="MBD7913210.1"/>
    <property type="molecule type" value="Genomic_DNA"/>
</dbReference>
<evidence type="ECO:0000313" key="3">
    <source>
        <dbReference type="Proteomes" id="UP000627781"/>
    </source>
</evidence>
<comment type="caution">
    <text evidence="2">The sequence shown here is derived from an EMBL/GenBank/DDBJ whole genome shotgun (WGS) entry which is preliminary data.</text>
</comment>
<dbReference type="Proteomes" id="UP000627781">
    <property type="component" value="Unassembled WGS sequence"/>
</dbReference>
<sequence>MDKNSSIKCSVEECKYNNHQEYCTLDQVKIGSNESSVTSVRETDCESFEVE</sequence>
<name>A0ABR8PYG4_9CLOT</name>
<proteinExistence type="predicted"/>
<dbReference type="InterPro" id="IPR011437">
    <property type="entry name" value="DUF1540"/>
</dbReference>
<feature type="domain" description="DUF1540" evidence="1">
    <location>
        <begin position="7"/>
        <end position="48"/>
    </location>
</feature>
<keyword evidence="3" id="KW-1185">Reference proteome</keyword>
<accession>A0ABR8PYG4</accession>